<name>A0ABN3PB09_9ACTN</name>
<proteinExistence type="predicted"/>
<dbReference type="EMBL" id="BAAATD010000001">
    <property type="protein sequence ID" value="GAA2576801.1"/>
    <property type="molecule type" value="Genomic_DNA"/>
</dbReference>
<gene>
    <name evidence="1" type="ORF">GCM10010411_06640</name>
</gene>
<reference evidence="1 2" key="1">
    <citation type="journal article" date="2019" name="Int. J. Syst. Evol. Microbiol.">
        <title>The Global Catalogue of Microorganisms (GCM) 10K type strain sequencing project: providing services to taxonomists for standard genome sequencing and annotation.</title>
        <authorList>
            <consortium name="The Broad Institute Genomics Platform"/>
            <consortium name="The Broad Institute Genome Sequencing Center for Infectious Disease"/>
            <person name="Wu L."/>
            <person name="Ma J."/>
        </authorList>
    </citation>
    <scope>NUCLEOTIDE SEQUENCE [LARGE SCALE GENOMIC DNA]</scope>
    <source>
        <strain evidence="1 2">JCM 6833</strain>
    </source>
</reference>
<evidence type="ECO:0000313" key="1">
    <source>
        <dbReference type="EMBL" id="GAA2576801.1"/>
    </source>
</evidence>
<evidence type="ECO:0000313" key="2">
    <source>
        <dbReference type="Proteomes" id="UP001501509"/>
    </source>
</evidence>
<dbReference type="Proteomes" id="UP001501509">
    <property type="component" value="Unassembled WGS sequence"/>
</dbReference>
<sequence length="294" mass="30982">MSSHSYTSTAMRVDQARQIGRHVKAALMHLASADRTAEAAGVDMLADDGDWRGYVTGAGFGPARAFRAALDAVEELDAWAIGNAGVCGAGTESYAGTERWCHAEGGVLPLGDGPGTRVSPERMRSIASVADGLAHLIELARADFQSVTAPDDAPAARPVDTFTEGDLVRRAGFRLPDAAGQARQVSRDLRETAVGLERIAAVPAEACRVLWPVCPEHGNTLTSTGGRSWCRRSGCGRRWDYDRGSVPCPEPVRWRVTDQHGDGGLMCDGHALDAGTALIGGTVVPLAAGEGRRP</sequence>
<accession>A0ABN3PB09</accession>
<organism evidence="1 2">
    <name type="scientific">Actinomadura fulvescens</name>
    <dbReference type="NCBI Taxonomy" id="46160"/>
    <lineage>
        <taxon>Bacteria</taxon>
        <taxon>Bacillati</taxon>
        <taxon>Actinomycetota</taxon>
        <taxon>Actinomycetes</taxon>
        <taxon>Streptosporangiales</taxon>
        <taxon>Thermomonosporaceae</taxon>
        <taxon>Actinomadura</taxon>
    </lineage>
</organism>
<protein>
    <submittedName>
        <fullName evidence="1">Uncharacterized protein</fullName>
    </submittedName>
</protein>
<comment type="caution">
    <text evidence="1">The sequence shown here is derived from an EMBL/GenBank/DDBJ whole genome shotgun (WGS) entry which is preliminary data.</text>
</comment>
<keyword evidence="2" id="KW-1185">Reference proteome</keyword>